<protein>
    <recommendedName>
        <fullName evidence="7">Proteasome inhibitor PI31 subunit</fullName>
    </recommendedName>
</protein>
<accession>A0ABP0BU50</accession>
<evidence type="ECO:0000256" key="1">
    <source>
        <dbReference type="ARBA" id="ARBA00006405"/>
    </source>
</evidence>
<feature type="compositionally biased region" description="Low complexity" evidence="2">
    <location>
        <begin position="253"/>
        <end position="267"/>
    </location>
</feature>
<gene>
    <name evidence="5" type="ORF">SBRCBS47491_005031</name>
</gene>
<dbReference type="InterPro" id="IPR021625">
    <property type="entry name" value="PI31_Prot_N"/>
</dbReference>
<evidence type="ECO:0000313" key="6">
    <source>
        <dbReference type="Proteomes" id="UP001642406"/>
    </source>
</evidence>
<evidence type="ECO:0000256" key="2">
    <source>
        <dbReference type="SAM" id="MobiDB-lite"/>
    </source>
</evidence>
<dbReference type="Gene3D" id="3.40.1000.30">
    <property type="match status" value="1"/>
</dbReference>
<feature type="region of interest" description="Disordered" evidence="2">
    <location>
        <begin position="367"/>
        <end position="393"/>
    </location>
</feature>
<feature type="compositionally biased region" description="Low complexity" evidence="2">
    <location>
        <begin position="371"/>
        <end position="387"/>
    </location>
</feature>
<evidence type="ECO:0008006" key="7">
    <source>
        <dbReference type="Google" id="ProtNLM"/>
    </source>
</evidence>
<dbReference type="Pfam" id="PF11566">
    <property type="entry name" value="PI31_Prot_N"/>
    <property type="match status" value="1"/>
</dbReference>
<dbReference type="InterPro" id="IPR013886">
    <property type="entry name" value="PI31_Prot_C"/>
</dbReference>
<feature type="compositionally biased region" description="Gly residues" evidence="2">
    <location>
        <begin position="420"/>
        <end position="429"/>
    </location>
</feature>
<feature type="domain" description="PI31 proteasome regulator N-terminal" evidence="4">
    <location>
        <begin position="42"/>
        <end position="221"/>
    </location>
</feature>
<feature type="compositionally biased region" description="Gly residues" evidence="2">
    <location>
        <begin position="468"/>
        <end position="516"/>
    </location>
</feature>
<evidence type="ECO:0000313" key="5">
    <source>
        <dbReference type="EMBL" id="CAK7222930.1"/>
    </source>
</evidence>
<name>A0ABP0BU50_9PEZI</name>
<feature type="region of interest" description="Disordered" evidence="2">
    <location>
        <begin position="166"/>
        <end position="186"/>
    </location>
</feature>
<feature type="compositionally biased region" description="Polar residues" evidence="2">
    <location>
        <begin position="243"/>
        <end position="252"/>
    </location>
</feature>
<keyword evidence="6" id="KW-1185">Reference proteome</keyword>
<sequence>MATTSTDPAGASNPVGPAQLLAAMNAVLPTGTLLDDDGNALPDIDSPLDAVSLFCHAFLTSLGFRFQQVVHNNHSGTTRTYRNDEASDSSNANRLPQSWNDGSDEADLGFTYSLEDDAGGPVKSLNVSIKAADGAVQVSAVAIDSPALIGQTSISVARFLHAETLPVSLPPTGRSGSDSEDTSSSRRIDTLGRLFRDADTLSLLSQAFQFDIVQRLVPSLTHPGYTRVDQHPDRQGKGRGQDTGVSSLQEGPSSKATAGDAAGASAGASGGANVDLRADTARSETQVTAPPFMEQPESVRPPHETMPDPGPFVPDAGDVPRASGASRTDPTRPVPDFLPPQFEDEHQMLRAPGAAAGRGIGSGGAFGGIGADDLNPPNLGPNDPLRPSLAGSGDNGLRIGPGGFGGMHPTFDDPLFTGIRGQGGRGGNGEFDPQHPPGARWDEPGPAGADPSGLFGDFGEDGLPPGQLGRGRGGGRGGGFGPGGFGGGLGGGFGGSGGGFGSGSGGFGGFGGGGFA</sequence>
<comment type="caution">
    <text evidence="5">The sequence shown here is derived from an EMBL/GenBank/DDBJ whole genome shotgun (WGS) entry which is preliminary data.</text>
</comment>
<feature type="region of interest" description="Disordered" evidence="2">
    <location>
        <begin position="223"/>
        <end position="334"/>
    </location>
</feature>
<feature type="region of interest" description="Disordered" evidence="2">
    <location>
        <begin position="417"/>
        <end position="516"/>
    </location>
</feature>
<reference evidence="5 6" key="1">
    <citation type="submission" date="2024-01" db="EMBL/GenBank/DDBJ databases">
        <authorList>
            <person name="Allen C."/>
            <person name="Tagirdzhanova G."/>
        </authorList>
    </citation>
    <scope>NUCLEOTIDE SEQUENCE [LARGE SCALE GENOMIC DNA]</scope>
</reference>
<proteinExistence type="inferred from homology"/>
<organism evidence="5 6">
    <name type="scientific">Sporothrix bragantina</name>
    <dbReference type="NCBI Taxonomy" id="671064"/>
    <lineage>
        <taxon>Eukaryota</taxon>
        <taxon>Fungi</taxon>
        <taxon>Dikarya</taxon>
        <taxon>Ascomycota</taxon>
        <taxon>Pezizomycotina</taxon>
        <taxon>Sordariomycetes</taxon>
        <taxon>Sordariomycetidae</taxon>
        <taxon>Ophiostomatales</taxon>
        <taxon>Ophiostomataceae</taxon>
        <taxon>Sporothrix</taxon>
    </lineage>
</organism>
<dbReference type="Pfam" id="PF08577">
    <property type="entry name" value="PI31_Prot_C"/>
    <property type="match status" value="1"/>
</dbReference>
<dbReference type="Proteomes" id="UP001642406">
    <property type="component" value="Unassembled WGS sequence"/>
</dbReference>
<feature type="region of interest" description="Disordered" evidence="2">
    <location>
        <begin position="75"/>
        <end position="102"/>
    </location>
</feature>
<comment type="similarity">
    <text evidence="1">Belongs to the proteasome inhibitor PI31 family.</text>
</comment>
<evidence type="ECO:0000259" key="3">
    <source>
        <dbReference type="Pfam" id="PF08577"/>
    </source>
</evidence>
<dbReference type="EMBL" id="CAWUHC010000041">
    <property type="protein sequence ID" value="CAK7222930.1"/>
    <property type="molecule type" value="Genomic_DNA"/>
</dbReference>
<feature type="domain" description="PI31 proteasome regulator C-terminal" evidence="3">
    <location>
        <begin position="369"/>
        <end position="444"/>
    </location>
</feature>
<feature type="compositionally biased region" description="Polar residues" evidence="2">
    <location>
        <begin position="88"/>
        <end position="101"/>
    </location>
</feature>
<evidence type="ECO:0000259" key="4">
    <source>
        <dbReference type="Pfam" id="PF11566"/>
    </source>
</evidence>
<feature type="compositionally biased region" description="Basic and acidic residues" evidence="2">
    <location>
        <begin position="228"/>
        <end position="240"/>
    </location>
</feature>